<dbReference type="Gene3D" id="1.10.3210.10">
    <property type="entry name" value="Hypothetical protein af1432"/>
    <property type="match status" value="1"/>
</dbReference>
<dbReference type="SUPFAM" id="SSF109604">
    <property type="entry name" value="HD-domain/PDEase-like"/>
    <property type="match status" value="1"/>
</dbReference>
<dbReference type="EMBL" id="CP063231">
    <property type="protein sequence ID" value="URL60013.1"/>
    <property type="molecule type" value="Genomic_DNA"/>
</dbReference>
<evidence type="ECO:0000256" key="1">
    <source>
        <dbReference type="SAM" id="MobiDB-lite"/>
    </source>
</evidence>
<dbReference type="PROSITE" id="PS51833">
    <property type="entry name" value="HDOD"/>
    <property type="match status" value="1"/>
</dbReference>
<gene>
    <name evidence="3" type="ORF">IM816_07995</name>
</gene>
<proteinExistence type="predicted"/>
<dbReference type="InterPro" id="IPR052340">
    <property type="entry name" value="RNase_Y/CdgJ"/>
</dbReference>
<sequence length="346" mass="37568">MIGRFFRKWFGATGSNTRNERERPPLSMPAASIEPTAAPPAGALDPDEVEDRFYRLVFGFGPSREGGLSPAEQATLRRVRDAFGGERFDVGSLPRLPAVVPQLMRSLRSDDVDSRTLAEQIARDTVLVGEVIRAANSAYLSAARPVSGLPQAITLLGHDGLRRVVMQMVMRPILRADENEITRHAGERLWEHAERCAHACIFLSQGVCDSFEAFLAGLASQTGAQAILREVLRTGLPDTPDYSAPFVAALGQQVERLSLHAARHWSFPSRVVQALAERADPADAGARTPLGRALLASSRLAMLDVMVERGTVDADAVLLATPPQGFSQERLLACRDDLRARATADA</sequence>
<feature type="domain" description="HDOD" evidence="2">
    <location>
        <begin position="93"/>
        <end position="281"/>
    </location>
</feature>
<dbReference type="RefSeq" id="WP_250340472.1">
    <property type="nucleotide sequence ID" value="NZ_CP063231.1"/>
</dbReference>
<organism evidence="3 4">
    <name type="scientific">Luteibacter flocculans</name>
    <dbReference type="NCBI Taxonomy" id="2780091"/>
    <lineage>
        <taxon>Bacteria</taxon>
        <taxon>Pseudomonadati</taxon>
        <taxon>Pseudomonadota</taxon>
        <taxon>Gammaproteobacteria</taxon>
        <taxon>Lysobacterales</taxon>
        <taxon>Rhodanobacteraceae</taxon>
        <taxon>Luteibacter</taxon>
    </lineage>
</organism>
<dbReference type="PANTHER" id="PTHR33525">
    <property type="match status" value="1"/>
</dbReference>
<protein>
    <submittedName>
        <fullName evidence="3">HDOD domain-containing protein</fullName>
    </submittedName>
</protein>
<evidence type="ECO:0000313" key="3">
    <source>
        <dbReference type="EMBL" id="URL60013.1"/>
    </source>
</evidence>
<accession>A0ABY4T7V4</accession>
<dbReference type="Proteomes" id="UP001056681">
    <property type="component" value="Chromosome"/>
</dbReference>
<feature type="region of interest" description="Disordered" evidence="1">
    <location>
        <begin position="13"/>
        <end position="45"/>
    </location>
</feature>
<dbReference type="InterPro" id="IPR013976">
    <property type="entry name" value="HDOD"/>
</dbReference>
<dbReference type="Pfam" id="PF08668">
    <property type="entry name" value="HDOD"/>
    <property type="match status" value="1"/>
</dbReference>
<evidence type="ECO:0000259" key="2">
    <source>
        <dbReference type="PROSITE" id="PS51833"/>
    </source>
</evidence>
<evidence type="ECO:0000313" key="4">
    <source>
        <dbReference type="Proteomes" id="UP001056681"/>
    </source>
</evidence>
<dbReference type="PANTHER" id="PTHR33525:SF6">
    <property type="entry name" value="HDOD DOMAIN-CONTAINING PROTEIN"/>
    <property type="match status" value="1"/>
</dbReference>
<name>A0ABY4T7V4_9GAMM</name>
<reference evidence="3" key="1">
    <citation type="submission" date="2020-10" db="EMBL/GenBank/DDBJ databases">
        <title>Whole-genome sequence of Luteibacter sp. EIF3.</title>
        <authorList>
            <person name="Friedrich I."/>
            <person name="Hertel R."/>
            <person name="Daniel R."/>
        </authorList>
    </citation>
    <scope>NUCLEOTIDE SEQUENCE</scope>
    <source>
        <strain evidence="3">EIF3</strain>
    </source>
</reference>
<keyword evidence="4" id="KW-1185">Reference proteome</keyword>